<dbReference type="Gene3D" id="3.40.50.2000">
    <property type="entry name" value="Glycogen Phosphorylase B"/>
    <property type="match status" value="2"/>
</dbReference>
<evidence type="ECO:0000313" key="2">
    <source>
        <dbReference type="EMBL" id="PIT92774.1"/>
    </source>
</evidence>
<dbReference type="GO" id="GO:0016757">
    <property type="term" value="F:glycosyltransferase activity"/>
    <property type="evidence" value="ECO:0007669"/>
    <property type="project" value="InterPro"/>
</dbReference>
<evidence type="ECO:0000313" key="3">
    <source>
        <dbReference type="Proteomes" id="UP000228635"/>
    </source>
</evidence>
<dbReference type="AlphaFoldDB" id="A0A2M6WJ67"/>
<dbReference type="PANTHER" id="PTHR45947:SF3">
    <property type="entry name" value="SULFOQUINOVOSYL TRANSFERASE SQD2"/>
    <property type="match status" value="1"/>
</dbReference>
<dbReference type="Proteomes" id="UP000228635">
    <property type="component" value="Unassembled WGS sequence"/>
</dbReference>
<dbReference type="EMBL" id="PFBA01000009">
    <property type="protein sequence ID" value="PIT92774.1"/>
    <property type="molecule type" value="Genomic_DNA"/>
</dbReference>
<dbReference type="PANTHER" id="PTHR45947">
    <property type="entry name" value="SULFOQUINOVOSYL TRANSFERASE SQD2"/>
    <property type="match status" value="1"/>
</dbReference>
<evidence type="ECO:0000259" key="1">
    <source>
        <dbReference type="Pfam" id="PF00534"/>
    </source>
</evidence>
<dbReference type="InterPro" id="IPR050194">
    <property type="entry name" value="Glycosyltransferase_grp1"/>
</dbReference>
<accession>A0A2M6WJ67</accession>
<sequence>MNVALVHDYLNQYGGAERVLESIMDLFPHAPIYTLLYDKERTMHRFDHRDVRTSFLDIGLVRREHRPFIPLMPAALRFMRLSGEYDLVISDSAGFAKGIRTHHNTFHLSYCHTPLRYVWEADYYFSNVFLRTLGRRALHALADWDRRVALRPNVLLANSSFIAGKIKRYYGLDVPVVYPAVSSSFYHDASIEPEDYFLGFGRFIQYKNFPLILNAFKQLPYRLFLVGGGRELSSLQRLARGYEDTVRFIPFGKSDDEIRLLYARARALIFPQVEDFGLVAAEAAMCGTPVIALRSGGACEIIRERETGLFFNEPTVQSLRDVITTFHALRFDRAHIAALSRDRFSLQRFQASLLDYIPRELHPVDL</sequence>
<organism evidence="2 3">
    <name type="scientific">Candidatus Harrisonbacteria bacterium CG10_big_fil_rev_8_21_14_0_10_42_17</name>
    <dbReference type="NCBI Taxonomy" id="1974584"/>
    <lineage>
        <taxon>Bacteria</taxon>
        <taxon>Candidatus Harrisoniibacteriota</taxon>
    </lineage>
</organism>
<protein>
    <submittedName>
        <fullName evidence="2">Glycosyltransferase family 4 protein</fullName>
    </submittedName>
</protein>
<name>A0A2M6WJ67_9BACT</name>
<dbReference type="InterPro" id="IPR001296">
    <property type="entry name" value="Glyco_trans_1"/>
</dbReference>
<keyword evidence="2" id="KW-0808">Transferase</keyword>
<proteinExistence type="predicted"/>
<comment type="caution">
    <text evidence="2">The sequence shown here is derived from an EMBL/GenBank/DDBJ whole genome shotgun (WGS) entry which is preliminary data.</text>
</comment>
<dbReference type="SUPFAM" id="SSF53756">
    <property type="entry name" value="UDP-Glycosyltransferase/glycogen phosphorylase"/>
    <property type="match status" value="1"/>
</dbReference>
<feature type="domain" description="Glycosyl transferase family 1" evidence="1">
    <location>
        <begin position="192"/>
        <end position="327"/>
    </location>
</feature>
<gene>
    <name evidence="2" type="ORF">COU08_00635</name>
</gene>
<dbReference type="Pfam" id="PF00534">
    <property type="entry name" value="Glycos_transf_1"/>
    <property type="match status" value="1"/>
</dbReference>
<reference evidence="3" key="1">
    <citation type="submission" date="2017-09" db="EMBL/GenBank/DDBJ databases">
        <title>Depth-based differentiation of microbial function through sediment-hosted aquifers and enrichment of novel symbionts in the deep terrestrial subsurface.</title>
        <authorList>
            <person name="Probst A.J."/>
            <person name="Ladd B."/>
            <person name="Jarett J.K."/>
            <person name="Geller-Mcgrath D.E."/>
            <person name="Sieber C.M.K."/>
            <person name="Emerson J.B."/>
            <person name="Anantharaman K."/>
            <person name="Thomas B.C."/>
            <person name="Malmstrom R."/>
            <person name="Stieglmeier M."/>
            <person name="Klingl A."/>
            <person name="Woyke T."/>
            <person name="Ryan C.M."/>
            <person name="Banfield J.F."/>
        </authorList>
    </citation>
    <scope>NUCLEOTIDE SEQUENCE [LARGE SCALE GENOMIC DNA]</scope>
</reference>